<dbReference type="PANTHER" id="PTHR33908:SF11">
    <property type="entry name" value="MEMBRANE PROTEIN"/>
    <property type="match status" value="1"/>
</dbReference>
<evidence type="ECO:0000256" key="2">
    <source>
        <dbReference type="ARBA" id="ARBA00022475"/>
    </source>
</evidence>
<dbReference type="GO" id="GO:0009103">
    <property type="term" value="P:lipopolysaccharide biosynthetic process"/>
    <property type="evidence" value="ECO:0007669"/>
    <property type="project" value="UniProtKB-ARBA"/>
</dbReference>
<dbReference type="PANTHER" id="PTHR33908">
    <property type="entry name" value="MANNOSYLTRANSFERASE YKCB-RELATED"/>
    <property type="match status" value="1"/>
</dbReference>
<sequence length="438" mass="50269">MKKILLIAILALALFLRTYRVADFLGFWFDQGRDAKVVWDIWHSGKLTLIGPTTGIEGIFLGPFYYYLITPAYILGGGNPVYPAVFLALLNVLAIYYIYKLGEEFLGPNVGLVAAFITAVSQQFVGYQRWLSNPTPLPLFAVLTLDSLLKRRWWLVGLCAGLSLQLEAASAIFFLPAILIIAFLHKLKIPLVALLLFGLTLMPQIVFNFRHQNILFNSFKRFLVSERSFQPNLGAYTKRLNFYYTIFTNKYFTTDRAWAIFAVSLPALFLLVRRKLPPLPTTILIVWWVTPLILLLFYHGNHDYIWDYYFTGVYPAFTLLIAAIWLSAGRWAAAIFLAVFIFQNVSYHLAYFRQTLPGYITLTPQIQAVDWIYQDAAGQSFNTDVYVPPVIPHAYDYLFLWRGKSARPSAQLVSRLYTIYEPDGEHPQFLSAWQTRQD</sequence>
<accession>A0A0G1TP06</accession>
<dbReference type="EMBL" id="LCOT01000017">
    <property type="protein sequence ID" value="KKU83541.1"/>
    <property type="molecule type" value="Genomic_DNA"/>
</dbReference>
<evidence type="ECO:0000256" key="3">
    <source>
        <dbReference type="ARBA" id="ARBA00022676"/>
    </source>
</evidence>
<feature type="transmembrane region" description="Helical" evidence="8">
    <location>
        <begin position="305"/>
        <end position="325"/>
    </location>
</feature>
<evidence type="ECO:0000256" key="4">
    <source>
        <dbReference type="ARBA" id="ARBA00022679"/>
    </source>
</evidence>
<evidence type="ECO:0000256" key="7">
    <source>
        <dbReference type="ARBA" id="ARBA00023136"/>
    </source>
</evidence>
<feature type="transmembrane region" description="Helical" evidence="8">
    <location>
        <begin position="49"/>
        <end position="69"/>
    </location>
</feature>
<organism evidence="10 11">
    <name type="scientific">Candidatus Amesbacteria bacterium GW2011_GWC2_47_8</name>
    <dbReference type="NCBI Taxonomy" id="1618367"/>
    <lineage>
        <taxon>Bacteria</taxon>
        <taxon>Candidatus Amesiibacteriota</taxon>
    </lineage>
</organism>
<comment type="caution">
    <text evidence="10">The sequence shown here is derived from an EMBL/GenBank/DDBJ whole genome shotgun (WGS) entry which is preliminary data.</text>
</comment>
<evidence type="ECO:0000259" key="9">
    <source>
        <dbReference type="Pfam" id="PF13231"/>
    </source>
</evidence>
<feature type="transmembrane region" description="Helical" evidence="8">
    <location>
        <begin position="189"/>
        <end position="209"/>
    </location>
</feature>
<comment type="subcellular location">
    <subcellularLocation>
        <location evidence="1">Cell membrane</location>
        <topology evidence="1">Multi-pass membrane protein</topology>
    </subcellularLocation>
</comment>
<keyword evidence="6 8" id="KW-1133">Transmembrane helix</keyword>
<evidence type="ECO:0000256" key="8">
    <source>
        <dbReference type="SAM" id="Phobius"/>
    </source>
</evidence>
<keyword evidence="2" id="KW-1003">Cell membrane</keyword>
<feature type="transmembrane region" description="Helical" evidence="8">
    <location>
        <begin position="331"/>
        <end position="352"/>
    </location>
</feature>
<feature type="domain" description="Glycosyltransferase RgtA/B/C/D-like" evidence="9">
    <location>
        <begin position="63"/>
        <end position="201"/>
    </location>
</feature>
<feature type="non-terminal residue" evidence="10">
    <location>
        <position position="438"/>
    </location>
</feature>
<gene>
    <name evidence="10" type="ORF">UY11_C0017G0001</name>
</gene>
<keyword evidence="3" id="KW-0328">Glycosyltransferase</keyword>
<feature type="transmembrane region" description="Helical" evidence="8">
    <location>
        <begin position="153"/>
        <end position="183"/>
    </location>
</feature>
<evidence type="ECO:0000313" key="11">
    <source>
        <dbReference type="Proteomes" id="UP000034265"/>
    </source>
</evidence>
<protein>
    <recommendedName>
        <fullName evidence="9">Glycosyltransferase RgtA/B/C/D-like domain-containing protein</fullName>
    </recommendedName>
</protein>
<dbReference type="Proteomes" id="UP000034265">
    <property type="component" value="Unassembled WGS sequence"/>
</dbReference>
<dbReference type="GO" id="GO:0016763">
    <property type="term" value="F:pentosyltransferase activity"/>
    <property type="evidence" value="ECO:0007669"/>
    <property type="project" value="TreeGrafter"/>
</dbReference>
<dbReference type="InterPro" id="IPR050297">
    <property type="entry name" value="LipidA_mod_glycosyltrf_83"/>
</dbReference>
<feature type="transmembrane region" description="Helical" evidence="8">
    <location>
        <begin position="81"/>
        <end position="99"/>
    </location>
</feature>
<name>A0A0G1TP06_9BACT</name>
<feature type="transmembrane region" description="Helical" evidence="8">
    <location>
        <begin position="279"/>
        <end position="298"/>
    </location>
</feature>
<keyword evidence="7 8" id="KW-0472">Membrane</keyword>
<feature type="transmembrane region" description="Helical" evidence="8">
    <location>
        <begin position="257"/>
        <end position="273"/>
    </location>
</feature>
<proteinExistence type="predicted"/>
<keyword evidence="5 8" id="KW-0812">Transmembrane</keyword>
<evidence type="ECO:0000256" key="6">
    <source>
        <dbReference type="ARBA" id="ARBA00022989"/>
    </source>
</evidence>
<dbReference type="InterPro" id="IPR038731">
    <property type="entry name" value="RgtA/B/C-like"/>
</dbReference>
<reference evidence="10 11" key="1">
    <citation type="journal article" date="2015" name="Nature">
        <title>rRNA introns, odd ribosomes, and small enigmatic genomes across a large radiation of phyla.</title>
        <authorList>
            <person name="Brown C.T."/>
            <person name="Hug L.A."/>
            <person name="Thomas B.C."/>
            <person name="Sharon I."/>
            <person name="Castelle C.J."/>
            <person name="Singh A."/>
            <person name="Wilkins M.J."/>
            <person name="Williams K.H."/>
            <person name="Banfield J.F."/>
        </authorList>
    </citation>
    <scope>NUCLEOTIDE SEQUENCE [LARGE SCALE GENOMIC DNA]</scope>
</reference>
<dbReference type="GO" id="GO:0005886">
    <property type="term" value="C:plasma membrane"/>
    <property type="evidence" value="ECO:0007669"/>
    <property type="project" value="UniProtKB-SubCell"/>
</dbReference>
<evidence type="ECO:0000256" key="1">
    <source>
        <dbReference type="ARBA" id="ARBA00004651"/>
    </source>
</evidence>
<dbReference type="AlphaFoldDB" id="A0A0G1TP06"/>
<evidence type="ECO:0000313" key="10">
    <source>
        <dbReference type="EMBL" id="KKU83541.1"/>
    </source>
</evidence>
<evidence type="ECO:0000256" key="5">
    <source>
        <dbReference type="ARBA" id="ARBA00022692"/>
    </source>
</evidence>
<keyword evidence="4" id="KW-0808">Transferase</keyword>
<dbReference type="Pfam" id="PF13231">
    <property type="entry name" value="PMT_2"/>
    <property type="match status" value="1"/>
</dbReference>